<keyword evidence="1" id="KW-0812">Transmembrane</keyword>
<feature type="transmembrane region" description="Helical" evidence="1">
    <location>
        <begin position="723"/>
        <end position="744"/>
    </location>
</feature>
<keyword evidence="1" id="KW-0472">Membrane</keyword>
<comment type="caution">
    <text evidence="2">The sequence shown here is derived from an EMBL/GenBank/DDBJ whole genome shotgun (WGS) entry which is preliminary data.</text>
</comment>
<keyword evidence="3" id="KW-1185">Reference proteome</keyword>
<feature type="transmembrane region" description="Helical" evidence="1">
    <location>
        <begin position="359"/>
        <end position="383"/>
    </location>
</feature>
<gene>
    <name evidence="2" type="ORF">F6B43_06370</name>
</gene>
<feature type="transmembrane region" description="Helical" evidence="1">
    <location>
        <begin position="561"/>
        <end position="579"/>
    </location>
</feature>
<feature type="transmembrane region" description="Helical" evidence="1">
    <location>
        <begin position="413"/>
        <end position="431"/>
    </location>
</feature>
<reference evidence="3" key="1">
    <citation type="submission" date="2019-09" db="EMBL/GenBank/DDBJ databases">
        <title>Mumia zhuanghuii sp. nov. isolated from the intestinal contents of plateau pika (Ochotona curzoniae) in the Qinghai-Tibet plateau of China.</title>
        <authorList>
            <person name="Tian Z."/>
        </authorList>
    </citation>
    <scope>NUCLEOTIDE SEQUENCE [LARGE SCALE GENOMIC DNA]</scope>
    <source>
        <strain evidence="3">JCM 30598</strain>
    </source>
</reference>
<organism evidence="2 3">
    <name type="scientific">Microbacterium rhizomatis</name>
    <dbReference type="NCBI Taxonomy" id="1631477"/>
    <lineage>
        <taxon>Bacteria</taxon>
        <taxon>Bacillati</taxon>
        <taxon>Actinomycetota</taxon>
        <taxon>Actinomycetes</taxon>
        <taxon>Micrococcales</taxon>
        <taxon>Microbacteriaceae</taxon>
        <taxon>Microbacterium</taxon>
    </lineage>
</organism>
<dbReference type="GO" id="GO:0016740">
    <property type="term" value="F:transferase activity"/>
    <property type="evidence" value="ECO:0007669"/>
    <property type="project" value="UniProtKB-KW"/>
</dbReference>
<dbReference type="InterPro" id="IPR029044">
    <property type="entry name" value="Nucleotide-diphossugar_trans"/>
</dbReference>
<dbReference type="RefSeq" id="WP_150447984.1">
    <property type="nucleotide sequence ID" value="NZ_VYSA01000001.1"/>
</dbReference>
<keyword evidence="2" id="KW-0808">Transferase</keyword>
<feature type="transmembrane region" description="Helical" evidence="1">
    <location>
        <begin position="282"/>
        <end position="302"/>
    </location>
</feature>
<feature type="transmembrane region" description="Helical" evidence="1">
    <location>
        <begin position="493"/>
        <end position="513"/>
    </location>
</feature>
<dbReference type="InterPro" id="IPR050834">
    <property type="entry name" value="Glycosyltransf_2"/>
</dbReference>
<dbReference type="AlphaFoldDB" id="A0A5J5J875"/>
<feature type="transmembrane region" description="Helical" evidence="1">
    <location>
        <begin position="438"/>
        <end position="457"/>
    </location>
</feature>
<dbReference type="Pfam" id="PF13641">
    <property type="entry name" value="Glyco_tranf_2_3"/>
    <property type="match status" value="1"/>
</dbReference>
<accession>A0A5J5J875</accession>
<feature type="transmembrane region" description="Helical" evidence="1">
    <location>
        <begin position="912"/>
        <end position="930"/>
    </location>
</feature>
<dbReference type="SUPFAM" id="SSF53448">
    <property type="entry name" value="Nucleotide-diphospho-sugar transferases"/>
    <property type="match status" value="1"/>
</dbReference>
<dbReference type="Gene3D" id="3.90.550.10">
    <property type="entry name" value="Spore Coat Polysaccharide Biosynthesis Protein SpsA, Chain A"/>
    <property type="match status" value="1"/>
</dbReference>
<feature type="transmembrane region" description="Helical" evidence="1">
    <location>
        <begin position="469"/>
        <end position="486"/>
    </location>
</feature>
<protein>
    <submittedName>
        <fullName evidence="2">Glycosyltransferase family 2 protein</fullName>
    </submittedName>
</protein>
<dbReference type="OrthoDB" id="3734530at2"/>
<feature type="transmembrane region" description="Helical" evidence="1">
    <location>
        <begin position="696"/>
        <end position="716"/>
    </location>
</feature>
<feature type="transmembrane region" description="Helical" evidence="1">
    <location>
        <begin position="633"/>
        <end position="653"/>
    </location>
</feature>
<name>A0A5J5J875_9MICO</name>
<evidence type="ECO:0000256" key="1">
    <source>
        <dbReference type="SAM" id="Phobius"/>
    </source>
</evidence>
<feature type="transmembrane region" description="Helical" evidence="1">
    <location>
        <begin position="250"/>
        <end position="270"/>
    </location>
</feature>
<dbReference type="PANTHER" id="PTHR43685">
    <property type="entry name" value="GLYCOSYLTRANSFERASE"/>
    <property type="match status" value="1"/>
</dbReference>
<dbReference type="Proteomes" id="UP000325827">
    <property type="component" value="Unassembled WGS sequence"/>
</dbReference>
<evidence type="ECO:0000313" key="2">
    <source>
        <dbReference type="EMBL" id="KAA9111215.1"/>
    </source>
</evidence>
<evidence type="ECO:0000313" key="3">
    <source>
        <dbReference type="Proteomes" id="UP000325827"/>
    </source>
</evidence>
<feature type="transmembrane region" description="Helical" evidence="1">
    <location>
        <begin position="660"/>
        <end position="684"/>
    </location>
</feature>
<feature type="transmembrane region" description="Helical" evidence="1">
    <location>
        <begin position="519"/>
        <end position="549"/>
    </location>
</feature>
<proteinExistence type="predicted"/>
<dbReference type="PANTHER" id="PTHR43685:SF3">
    <property type="entry name" value="SLR2126 PROTEIN"/>
    <property type="match status" value="1"/>
</dbReference>
<sequence>MPSRVHAILVVRPDGRAPAAFHLRRTLAALEAQHRRVDALTIVLCGGDESVRQLAAASGAESVITTTGSTRFAAATALATIRLTGDAVWLLAQDTAPEPEALARLAGALELAPSVAFVAPKLVQWDDRTQIVSLGVSMTTLGRSMGLSDGQLDQGQHDAEEDVLGADVRGLLVRTDAWRQLAGLDPALLGADEGLDLGVRARLAGARISLVPTALIAVAGDGAAGVPAGDARRSRRAFAQRTAQLHRRLAYARPWAVFFVWLAILPIALWRTVLHLIAKHPFLVVTEWGASALALVRVGAVARARGRIRAARRAPWSQVAPLRVTRTDLRERFDIDGEEAVAPVGEHIRGDIRFFSGGGAWLVLAALVISVAAFPALLAWPVLGGGALAPMRATVAQLWADAAYGVRAAGLDAIGPADPFAAVVAVIGSLWPGDPSRAIVLLWLAALPLAALGGWFAATRVTERSSLRIVAGAVWMLAPTFLAGLAQGRPGAVIVHLLLPWLFYAGAVAHRSWAAAGAASVLFAAVVACAPSLAPALVLLVIGAIIVAIASRAGRGVARQIWVLVPAVVLFAPLVWSRLRSGDVWGLVADPGVPFLGDRVGADPTGRALLAAGFPTSDPGGWSALLAGTGVPVWWVPLLAAPVALLALIAPLTRRWAAGVALLVIAAIGLSTAFVVVGIAVSSLQSTSIPLWPGPALSLAWLGVVGAATVTLDSALVPRLRAVRSLAAAVAVIAVAVLAVPTLATMTRGTPPPLANGPVSTLPAYVDAEGASNPDVGTIVLTPLSDGGVSTRIIWGGSETLGGQWTVAATPATATEGDTVVAGITADLVTSTADDVIDRLAAAGVGFVLLTPAATPETDAARTFRLMAETAIDQRDALDSVGATPKGELWRVTGAVQPRASATEAVQTSAQWIAFAQIAVILAALLLAVPTRASRRQARRTPRIVGPYVQEER</sequence>
<dbReference type="EMBL" id="VYSA01000001">
    <property type="protein sequence ID" value="KAA9111215.1"/>
    <property type="molecule type" value="Genomic_DNA"/>
</dbReference>
<keyword evidence="1" id="KW-1133">Transmembrane helix</keyword>